<evidence type="ECO:0000256" key="1">
    <source>
        <dbReference type="SAM" id="MobiDB-lite"/>
    </source>
</evidence>
<dbReference type="AlphaFoldDB" id="A0A6A6PL85"/>
<reference evidence="2" key="1">
    <citation type="journal article" date="2020" name="Stud. Mycol.">
        <title>101 Dothideomycetes genomes: a test case for predicting lifestyles and emergence of pathogens.</title>
        <authorList>
            <person name="Haridas S."/>
            <person name="Albert R."/>
            <person name="Binder M."/>
            <person name="Bloem J."/>
            <person name="Labutti K."/>
            <person name="Salamov A."/>
            <person name="Andreopoulos B."/>
            <person name="Baker S."/>
            <person name="Barry K."/>
            <person name="Bills G."/>
            <person name="Bluhm B."/>
            <person name="Cannon C."/>
            <person name="Castanera R."/>
            <person name="Culley D."/>
            <person name="Daum C."/>
            <person name="Ezra D."/>
            <person name="Gonzalez J."/>
            <person name="Henrissat B."/>
            <person name="Kuo A."/>
            <person name="Liang C."/>
            <person name="Lipzen A."/>
            <person name="Lutzoni F."/>
            <person name="Magnuson J."/>
            <person name="Mondo S."/>
            <person name="Nolan M."/>
            <person name="Ohm R."/>
            <person name="Pangilinan J."/>
            <person name="Park H.-J."/>
            <person name="Ramirez L."/>
            <person name="Alfaro M."/>
            <person name="Sun H."/>
            <person name="Tritt A."/>
            <person name="Yoshinaga Y."/>
            <person name="Zwiers L.-H."/>
            <person name="Turgeon B."/>
            <person name="Goodwin S."/>
            <person name="Spatafora J."/>
            <person name="Crous P."/>
            <person name="Grigoriev I."/>
        </authorList>
    </citation>
    <scope>NUCLEOTIDE SEQUENCE</scope>
    <source>
        <strain evidence="2">CBS 113389</strain>
    </source>
</reference>
<name>A0A6A6PL85_9PEZI</name>
<accession>A0A6A6PL85</accession>
<organism evidence="2 3">
    <name type="scientific">Neohortaea acidophila</name>
    <dbReference type="NCBI Taxonomy" id="245834"/>
    <lineage>
        <taxon>Eukaryota</taxon>
        <taxon>Fungi</taxon>
        <taxon>Dikarya</taxon>
        <taxon>Ascomycota</taxon>
        <taxon>Pezizomycotina</taxon>
        <taxon>Dothideomycetes</taxon>
        <taxon>Dothideomycetidae</taxon>
        <taxon>Mycosphaerellales</taxon>
        <taxon>Teratosphaeriaceae</taxon>
        <taxon>Neohortaea</taxon>
    </lineage>
</organism>
<gene>
    <name evidence="2" type="ORF">BDY17DRAFT_312443</name>
</gene>
<keyword evidence="3" id="KW-1185">Reference proteome</keyword>
<feature type="compositionally biased region" description="Basic and acidic residues" evidence="1">
    <location>
        <begin position="71"/>
        <end position="81"/>
    </location>
</feature>
<sequence>MSGLLRPRNLAIGAGVAGGLVLFAQSRTGQNFDPIRNPPNTLGVQNINARFSKAGGTEKGTPAVASTLGSADKEDTAHYHENNVASGKSSSRSDSKLSNKSEKKSGSLPGKPPGKGQEQKGAEDADANAADRKGQTGREGSHGNDCGTQADFHFHPQ</sequence>
<dbReference type="GeneID" id="54476625"/>
<dbReference type="RefSeq" id="XP_033587136.1">
    <property type="nucleotide sequence ID" value="XM_033735623.1"/>
</dbReference>
<feature type="compositionally biased region" description="Basic and acidic residues" evidence="1">
    <location>
        <begin position="117"/>
        <end position="142"/>
    </location>
</feature>
<evidence type="ECO:0000313" key="2">
    <source>
        <dbReference type="EMBL" id="KAF2480566.1"/>
    </source>
</evidence>
<feature type="compositionally biased region" description="Basic and acidic residues" evidence="1">
    <location>
        <begin position="91"/>
        <end position="105"/>
    </location>
</feature>
<evidence type="ECO:0000313" key="3">
    <source>
        <dbReference type="Proteomes" id="UP000799767"/>
    </source>
</evidence>
<protein>
    <submittedName>
        <fullName evidence="2">Uncharacterized protein</fullName>
    </submittedName>
</protein>
<dbReference type="EMBL" id="MU001639">
    <property type="protein sequence ID" value="KAF2480566.1"/>
    <property type="molecule type" value="Genomic_DNA"/>
</dbReference>
<dbReference type="OrthoDB" id="5373857at2759"/>
<dbReference type="Proteomes" id="UP000799767">
    <property type="component" value="Unassembled WGS sequence"/>
</dbReference>
<proteinExistence type="predicted"/>
<feature type="region of interest" description="Disordered" evidence="1">
    <location>
        <begin position="52"/>
        <end position="157"/>
    </location>
</feature>